<dbReference type="NCBIfam" id="TIGR00797">
    <property type="entry name" value="matE"/>
    <property type="match status" value="1"/>
</dbReference>
<dbReference type="GO" id="GO:0005886">
    <property type="term" value="C:plasma membrane"/>
    <property type="evidence" value="ECO:0007669"/>
    <property type="project" value="UniProtKB-SubCell"/>
</dbReference>
<keyword evidence="8" id="KW-0472">Membrane</keyword>
<dbReference type="eggNOG" id="COG0534">
    <property type="taxonomic scope" value="Bacteria"/>
</dbReference>
<comment type="subcellular location">
    <subcellularLocation>
        <location evidence="1">Cell membrane</location>
        <topology evidence="1">Multi-pass membrane protein</topology>
    </subcellularLocation>
</comment>
<comment type="caution">
    <text evidence="10">The sequence shown here is derived from an EMBL/GenBank/DDBJ whole genome shotgun (WGS) entry which is preliminary data.</text>
</comment>
<dbReference type="EMBL" id="ACCL02000016">
    <property type="protein sequence ID" value="EET59643.1"/>
    <property type="molecule type" value="Genomic_DNA"/>
</dbReference>
<evidence type="ECO:0000313" key="10">
    <source>
        <dbReference type="EMBL" id="EET59643.1"/>
    </source>
</evidence>
<dbReference type="GO" id="GO:0015297">
    <property type="term" value="F:antiporter activity"/>
    <property type="evidence" value="ECO:0007669"/>
    <property type="project" value="InterPro"/>
</dbReference>
<dbReference type="PANTHER" id="PTHR43823:SF3">
    <property type="entry name" value="MULTIDRUG EXPORT PROTEIN MEPA"/>
    <property type="match status" value="1"/>
</dbReference>
<dbReference type="Proteomes" id="UP000005561">
    <property type="component" value="Unassembled WGS sequence"/>
</dbReference>
<reference evidence="10" key="1">
    <citation type="submission" date="2009-07" db="EMBL/GenBank/DDBJ databases">
        <authorList>
            <person name="Weinstock G."/>
            <person name="Sodergren E."/>
            <person name="Clifton S."/>
            <person name="Fulton L."/>
            <person name="Fulton B."/>
            <person name="Courtney L."/>
            <person name="Fronick C."/>
            <person name="Harrison M."/>
            <person name="Strong C."/>
            <person name="Farmer C."/>
            <person name="Delahaunty K."/>
            <person name="Markovic C."/>
            <person name="Hall O."/>
            <person name="Minx P."/>
            <person name="Tomlinson C."/>
            <person name="Mitreva M."/>
            <person name="Nelson J."/>
            <person name="Hou S."/>
            <person name="Wollam A."/>
            <person name="Pepin K.H."/>
            <person name="Johnson M."/>
            <person name="Bhonagiri V."/>
            <person name="Nash W.E."/>
            <person name="Warren W."/>
            <person name="Chinwalla A."/>
            <person name="Mardis E.R."/>
            <person name="Wilson R.K."/>
        </authorList>
    </citation>
    <scope>NUCLEOTIDE SEQUENCE [LARGE SCALE GENOMIC DNA]</scope>
    <source>
        <strain evidence="10">DSM 14469</strain>
    </source>
</reference>
<dbReference type="PANTHER" id="PTHR43823">
    <property type="entry name" value="SPORULATION PROTEIN YKVU"/>
    <property type="match status" value="1"/>
</dbReference>
<evidence type="ECO:0000256" key="3">
    <source>
        <dbReference type="ARBA" id="ARBA00022106"/>
    </source>
</evidence>
<dbReference type="Pfam" id="PF01554">
    <property type="entry name" value="MatE"/>
    <property type="match status" value="2"/>
</dbReference>
<dbReference type="InterPro" id="IPR048279">
    <property type="entry name" value="MdtK-like"/>
</dbReference>
<keyword evidence="9" id="KW-0046">Antibiotic resistance</keyword>
<dbReference type="CDD" id="cd13143">
    <property type="entry name" value="MATE_MepA_like"/>
    <property type="match status" value="1"/>
</dbReference>
<evidence type="ECO:0000256" key="9">
    <source>
        <dbReference type="ARBA" id="ARBA00023251"/>
    </source>
</evidence>
<dbReference type="AlphaFoldDB" id="C6LHY8"/>
<dbReference type="PIRSF" id="PIRSF006603">
    <property type="entry name" value="DinF"/>
    <property type="match status" value="1"/>
</dbReference>
<organism evidence="10 11">
    <name type="scientific">Marvinbryantia formatexigens DSM 14469</name>
    <dbReference type="NCBI Taxonomy" id="478749"/>
    <lineage>
        <taxon>Bacteria</taxon>
        <taxon>Bacillati</taxon>
        <taxon>Bacillota</taxon>
        <taxon>Clostridia</taxon>
        <taxon>Lachnospirales</taxon>
        <taxon>Lachnospiraceae</taxon>
        <taxon>Marvinbryantia</taxon>
    </lineage>
</organism>
<evidence type="ECO:0000256" key="6">
    <source>
        <dbReference type="ARBA" id="ARBA00022692"/>
    </source>
</evidence>
<evidence type="ECO:0000256" key="8">
    <source>
        <dbReference type="ARBA" id="ARBA00023136"/>
    </source>
</evidence>
<dbReference type="GO" id="GO:0042910">
    <property type="term" value="F:xenobiotic transmembrane transporter activity"/>
    <property type="evidence" value="ECO:0007669"/>
    <property type="project" value="InterPro"/>
</dbReference>
<dbReference type="RefSeq" id="WP_006863036.1">
    <property type="nucleotide sequence ID" value="NZ_ACCL02000016.1"/>
</dbReference>
<dbReference type="InterPro" id="IPR002528">
    <property type="entry name" value="MATE_fam"/>
</dbReference>
<proteinExistence type="inferred from homology"/>
<keyword evidence="7" id="KW-1133">Transmembrane helix</keyword>
<gene>
    <name evidence="10" type="ORF">BRYFOR_08259</name>
</gene>
<keyword evidence="5" id="KW-1003">Cell membrane</keyword>
<evidence type="ECO:0000256" key="7">
    <source>
        <dbReference type="ARBA" id="ARBA00022989"/>
    </source>
</evidence>
<evidence type="ECO:0000256" key="4">
    <source>
        <dbReference type="ARBA" id="ARBA00022448"/>
    </source>
</evidence>
<comment type="similarity">
    <text evidence="2">Belongs to the multi antimicrobial extrusion (MATE) (TC 2.A.66.1) family. MepA subfamily.</text>
</comment>
<dbReference type="InterPro" id="IPR051327">
    <property type="entry name" value="MATE_MepA_subfamily"/>
</dbReference>
<sequence>MKQVDFENGKIAQNIARTAFPMLIAQVLSLLYSIVDRIYIGRIPGEGTSALGAVGLCFPVIILITGFTNMFGMGGSPLFSMELGRGNKEKAETIMNTSFRLLVVTALVIMAAGELFAEPLLRLFGASDNAIGYSVVYLRIYLTGTLFSMVTTGMNPFINAQGFPGIGMLSVVVGAVLNLILDPFFIFVLEMGVSGAAVATVISQGCSVIVVARCLFGKKLEQRIYFRKVSRIRDYFPFAGDIVGLGTAPFIMQCTNSLVQIACNSVLMTFGGEIYVSIMTIVSSVRQILDTPVMAVVEGTSPIISYNYGARRATNVRKAIAIMMAVTVPYTFIVWIMILWRPEMFISIFSSDKTLLSDAIPALHLYFFAYIFQALQYSGQTVFKALNKKKQAVFFSLFRKVVMVIPLTYLFPYVCGFGAEGVFMAEPVSNIIGGLACFITMLCIVLPELKKMEAGCKKL</sequence>
<dbReference type="STRING" id="168384.SAMN05660368_02563"/>
<accession>C6LHY8</accession>
<keyword evidence="6" id="KW-0812">Transmembrane</keyword>
<keyword evidence="4" id="KW-0813">Transport</keyword>
<keyword evidence="11" id="KW-1185">Reference proteome</keyword>
<evidence type="ECO:0000313" key="11">
    <source>
        <dbReference type="Proteomes" id="UP000005561"/>
    </source>
</evidence>
<protein>
    <recommendedName>
        <fullName evidence="3">Multidrug export protein MepA</fullName>
    </recommendedName>
</protein>
<name>C6LHY8_9FIRM</name>
<evidence type="ECO:0000256" key="2">
    <source>
        <dbReference type="ARBA" id="ARBA00008417"/>
    </source>
</evidence>
<dbReference type="GO" id="GO:0046677">
    <property type="term" value="P:response to antibiotic"/>
    <property type="evidence" value="ECO:0007669"/>
    <property type="project" value="UniProtKB-KW"/>
</dbReference>
<evidence type="ECO:0000256" key="5">
    <source>
        <dbReference type="ARBA" id="ARBA00022475"/>
    </source>
</evidence>
<dbReference type="InterPro" id="IPR045070">
    <property type="entry name" value="MATE_MepA-like"/>
</dbReference>
<dbReference type="OrthoDB" id="9811110at2"/>
<evidence type="ECO:0000256" key="1">
    <source>
        <dbReference type="ARBA" id="ARBA00004651"/>
    </source>
</evidence>